<dbReference type="InterPro" id="IPR002048">
    <property type="entry name" value="EF_hand_dom"/>
</dbReference>
<name>A0A812J7V4_9DINO</name>
<feature type="domain" description="EF-hand" evidence="8">
    <location>
        <begin position="549"/>
        <end position="584"/>
    </location>
</feature>
<keyword evidence="10" id="KW-1185">Reference proteome</keyword>
<dbReference type="Pfam" id="PF00520">
    <property type="entry name" value="Ion_trans"/>
    <property type="match status" value="1"/>
</dbReference>
<dbReference type="SUPFAM" id="SSF81324">
    <property type="entry name" value="Voltage-gated potassium channels"/>
    <property type="match status" value="1"/>
</dbReference>
<evidence type="ECO:0000256" key="5">
    <source>
        <dbReference type="ARBA" id="ARBA00023136"/>
    </source>
</evidence>
<evidence type="ECO:0000256" key="4">
    <source>
        <dbReference type="ARBA" id="ARBA00022989"/>
    </source>
</evidence>
<dbReference type="InterPro" id="IPR011992">
    <property type="entry name" value="EF-hand-dom_pair"/>
</dbReference>
<sequence>MAFGHDEAFDALRDYLQEEFHGLRKEVAAVLDQLQKAEAHPQSELFGTHSLTGTPMSKNMFKAAVSDRVRKLSAMASEVTPIVRRRRLSLPTSWSGTSSQEVHELPLAQLKPPQRETSIDGVETASEGVEEFILPADVPGTVPEIPAPPKKIVLVDAEPETDQIHEANATSGPTFDSEGIPRTLSKKDLKWAQGLEREDAKLNLFERKTETVDVVGRGMGLVAGAEDFQAKVFRSEFHRRCYAIATSSSFEILTILLICSSALQIGFSTNDMADRLATETTFVHRVLEVTYCIVFTLELCVRLVAHRLEFFTQVGWAWNVFDLLLVGFQLMEELLLAISGNDPSAPVLQQVSPTTLLRIARILRAVRVLRILRIALMAEDLRLLVSCLLYCSRPFFWTFVLLGLMLYIAGIYITQLVLFYRVESEQGHGLENFFGSVPRSMLSLFEAMTGGVDWDALVSPLFELSTFVGIGIVTYIAFCIVGVLNVVTGTFVQSAITRSEEVKDVQRAMKARKLFKSLDDNQSGQISYNEILNHTKDHAVQDFFKDLDIEPSEAKFLFDMLDINNSGSIDFEEFLNGCIRLQGPAKAIDMLVVTRETRMVYDHLTQNLQRLRAELAVLSERLLGITLESKEPPVAES</sequence>
<dbReference type="InterPro" id="IPR043203">
    <property type="entry name" value="VGCC_Ca_Na"/>
</dbReference>
<dbReference type="Gene3D" id="1.10.238.10">
    <property type="entry name" value="EF-hand"/>
    <property type="match status" value="1"/>
</dbReference>
<dbReference type="CDD" id="cd00051">
    <property type="entry name" value="EFh"/>
    <property type="match status" value="1"/>
</dbReference>
<evidence type="ECO:0000313" key="10">
    <source>
        <dbReference type="Proteomes" id="UP000604046"/>
    </source>
</evidence>
<dbReference type="OrthoDB" id="431647at2759"/>
<evidence type="ECO:0000256" key="2">
    <source>
        <dbReference type="ARBA" id="ARBA00022692"/>
    </source>
</evidence>
<dbReference type="PANTHER" id="PTHR10037:SF288">
    <property type="entry name" value="SODIUM CHANNEL PROTEIN PARA"/>
    <property type="match status" value="1"/>
</dbReference>
<gene>
    <name evidence="9" type="primary">Scn11a</name>
    <name evidence="9" type="ORF">SNAT2548_LOCUS5810</name>
</gene>
<dbReference type="Gene3D" id="1.10.287.70">
    <property type="match status" value="1"/>
</dbReference>
<dbReference type="InterPro" id="IPR005821">
    <property type="entry name" value="Ion_trans_dom"/>
</dbReference>
<evidence type="ECO:0000256" key="1">
    <source>
        <dbReference type="ARBA" id="ARBA00004141"/>
    </source>
</evidence>
<comment type="caution">
    <text evidence="9">The sequence shown here is derived from an EMBL/GenBank/DDBJ whole genome shotgun (WGS) entry which is preliminary data.</text>
</comment>
<dbReference type="AlphaFoldDB" id="A0A812J7V4"/>
<evidence type="ECO:0000256" key="7">
    <source>
        <dbReference type="SAM" id="Phobius"/>
    </source>
</evidence>
<evidence type="ECO:0000256" key="6">
    <source>
        <dbReference type="SAM" id="Coils"/>
    </source>
</evidence>
<keyword evidence="6" id="KW-0175">Coiled coil</keyword>
<dbReference type="PROSITE" id="PS50222">
    <property type="entry name" value="EF_HAND_2"/>
    <property type="match status" value="2"/>
</dbReference>
<dbReference type="GO" id="GO:0086010">
    <property type="term" value="P:membrane depolarization during action potential"/>
    <property type="evidence" value="ECO:0007669"/>
    <property type="project" value="TreeGrafter"/>
</dbReference>
<dbReference type="PROSITE" id="PS00018">
    <property type="entry name" value="EF_HAND_1"/>
    <property type="match status" value="2"/>
</dbReference>
<evidence type="ECO:0000259" key="8">
    <source>
        <dbReference type="PROSITE" id="PS50222"/>
    </source>
</evidence>
<dbReference type="GO" id="GO:0005509">
    <property type="term" value="F:calcium ion binding"/>
    <property type="evidence" value="ECO:0007669"/>
    <property type="project" value="InterPro"/>
</dbReference>
<proteinExistence type="predicted"/>
<organism evidence="9 10">
    <name type="scientific">Symbiodinium natans</name>
    <dbReference type="NCBI Taxonomy" id="878477"/>
    <lineage>
        <taxon>Eukaryota</taxon>
        <taxon>Sar</taxon>
        <taxon>Alveolata</taxon>
        <taxon>Dinophyceae</taxon>
        <taxon>Suessiales</taxon>
        <taxon>Symbiodiniaceae</taxon>
        <taxon>Symbiodinium</taxon>
    </lineage>
</organism>
<dbReference type="SUPFAM" id="SSF47473">
    <property type="entry name" value="EF-hand"/>
    <property type="match status" value="1"/>
</dbReference>
<dbReference type="Proteomes" id="UP000604046">
    <property type="component" value="Unassembled WGS sequence"/>
</dbReference>
<dbReference type="EMBL" id="CAJNDS010000377">
    <property type="protein sequence ID" value="CAE7199083.1"/>
    <property type="molecule type" value="Genomic_DNA"/>
</dbReference>
<dbReference type="InterPro" id="IPR018247">
    <property type="entry name" value="EF_Hand_1_Ca_BS"/>
</dbReference>
<evidence type="ECO:0000256" key="3">
    <source>
        <dbReference type="ARBA" id="ARBA00022837"/>
    </source>
</evidence>
<dbReference type="GO" id="GO:0005248">
    <property type="term" value="F:voltage-gated sodium channel activity"/>
    <property type="evidence" value="ECO:0007669"/>
    <property type="project" value="TreeGrafter"/>
</dbReference>
<dbReference type="InterPro" id="IPR027359">
    <property type="entry name" value="Volt_channel_dom_sf"/>
</dbReference>
<dbReference type="PANTHER" id="PTHR10037">
    <property type="entry name" value="VOLTAGE-GATED CATION CHANNEL CALCIUM AND SODIUM"/>
    <property type="match status" value="1"/>
</dbReference>
<keyword evidence="3" id="KW-0106">Calcium</keyword>
<keyword evidence="4 7" id="KW-1133">Transmembrane helix</keyword>
<accession>A0A812J7V4</accession>
<reference evidence="9" key="1">
    <citation type="submission" date="2021-02" db="EMBL/GenBank/DDBJ databases">
        <authorList>
            <person name="Dougan E. K."/>
            <person name="Rhodes N."/>
            <person name="Thang M."/>
            <person name="Chan C."/>
        </authorList>
    </citation>
    <scope>NUCLEOTIDE SEQUENCE</scope>
</reference>
<feature type="coiled-coil region" evidence="6">
    <location>
        <begin position="601"/>
        <end position="628"/>
    </location>
</feature>
<dbReference type="Gene3D" id="1.20.120.350">
    <property type="entry name" value="Voltage-gated potassium channels. Chain C"/>
    <property type="match status" value="1"/>
</dbReference>
<feature type="transmembrane region" description="Helical" evidence="7">
    <location>
        <begin position="467"/>
        <end position="488"/>
    </location>
</feature>
<dbReference type="GO" id="GO:0001518">
    <property type="term" value="C:voltage-gated sodium channel complex"/>
    <property type="evidence" value="ECO:0007669"/>
    <property type="project" value="TreeGrafter"/>
</dbReference>
<dbReference type="SMART" id="SM00054">
    <property type="entry name" value="EFh"/>
    <property type="match status" value="2"/>
</dbReference>
<dbReference type="Pfam" id="PF13499">
    <property type="entry name" value="EF-hand_7"/>
    <property type="match status" value="1"/>
</dbReference>
<keyword evidence="5 7" id="KW-0472">Membrane</keyword>
<evidence type="ECO:0000313" key="9">
    <source>
        <dbReference type="EMBL" id="CAE7199083.1"/>
    </source>
</evidence>
<keyword evidence="2 7" id="KW-0812">Transmembrane</keyword>
<feature type="domain" description="EF-hand" evidence="8">
    <location>
        <begin position="506"/>
        <end position="541"/>
    </location>
</feature>
<protein>
    <submittedName>
        <fullName evidence="9">Scn11a protein</fullName>
    </submittedName>
</protein>
<feature type="transmembrane region" description="Helical" evidence="7">
    <location>
        <begin position="396"/>
        <end position="420"/>
    </location>
</feature>
<comment type="subcellular location">
    <subcellularLocation>
        <location evidence="1">Membrane</location>
        <topology evidence="1">Multi-pass membrane protein</topology>
    </subcellularLocation>
</comment>